<evidence type="ECO:0000256" key="1">
    <source>
        <dbReference type="SAM" id="MobiDB-lite"/>
    </source>
</evidence>
<gene>
    <name evidence="2" type="ORF">K458DRAFT_195381</name>
</gene>
<protein>
    <submittedName>
        <fullName evidence="2">Uncharacterized protein</fullName>
    </submittedName>
</protein>
<sequence>MVAGRTSPRNGSARAEPYPSRSTAICPKHGKTGTSLPTPNEDKENHSHPQESQSAPRSASIHLSRRRNQVMNPTIQTYPPAT</sequence>
<reference evidence="2" key="1">
    <citation type="journal article" date="2020" name="Stud. Mycol.">
        <title>101 Dothideomycetes genomes: a test case for predicting lifestyles and emergence of pathogens.</title>
        <authorList>
            <person name="Haridas S."/>
            <person name="Albert R."/>
            <person name="Binder M."/>
            <person name="Bloem J."/>
            <person name="Labutti K."/>
            <person name="Salamov A."/>
            <person name="Andreopoulos B."/>
            <person name="Baker S."/>
            <person name="Barry K."/>
            <person name="Bills G."/>
            <person name="Bluhm B."/>
            <person name="Cannon C."/>
            <person name="Castanera R."/>
            <person name="Culley D."/>
            <person name="Daum C."/>
            <person name="Ezra D."/>
            <person name="Gonzalez J."/>
            <person name="Henrissat B."/>
            <person name="Kuo A."/>
            <person name="Liang C."/>
            <person name="Lipzen A."/>
            <person name="Lutzoni F."/>
            <person name="Magnuson J."/>
            <person name="Mondo S."/>
            <person name="Nolan M."/>
            <person name="Ohm R."/>
            <person name="Pangilinan J."/>
            <person name="Park H.-J."/>
            <person name="Ramirez L."/>
            <person name="Alfaro M."/>
            <person name="Sun H."/>
            <person name="Tritt A."/>
            <person name="Yoshinaga Y."/>
            <person name="Zwiers L.-H."/>
            <person name="Turgeon B."/>
            <person name="Goodwin S."/>
            <person name="Spatafora J."/>
            <person name="Crous P."/>
            <person name="Grigoriev I."/>
        </authorList>
    </citation>
    <scope>NUCLEOTIDE SEQUENCE</scope>
    <source>
        <strain evidence="2">CBS 122367</strain>
    </source>
</reference>
<proteinExistence type="predicted"/>
<dbReference type="AlphaFoldDB" id="A0A6G1ICX8"/>
<evidence type="ECO:0000313" key="3">
    <source>
        <dbReference type="Proteomes" id="UP000799291"/>
    </source>
</evidence>
<dbReference type="EMBL" id="MU005642">
    <property type="protein sequence ID" value="KAF2675985.1"/>
    <property type="molecule type" value="Genomic_DNA"/>
</dbReference>
<feature type="compositionally biased region" description="Polar residues" evidence="1">
    <location>
        <begin position="69"/>
        <end position="82"/>
    </location>
</feature>
<evidence type="ECO:0000313" key="2">
    <source>
        <dbReference type="EMBL" id="KAF2675985.1"/>
    </source>
</evidence>
<dbReference type="Proteomes" id="UP000799291">
    <property type="component" value="Unassembled WGS sequence"/>
</dbReference>
<organism evidence="2 3">
    <name type="scientific">Lentithecium fluviatile CBS 122367</name>
    <dbReference type="NCBI Taxonomy" id="1168545"/>
    <lineage>
        <taxon>Eukaryota</taxon>
        <taxon>Fungi</taxon>
        <taxon>Dikarya</taxon>
        <taxon>Ascomycota</taxon>
        <taxon>Pezizomycotina</taxon>
        <taxon>Dothideomycetes</taxon>
        <taxon>Pleosporomycetidae</taxon>
        <taxon>Pleosporales</taxon>
        <taxon>Massarineae</taxon>
        <taxon>Lentitheciaceae</taxon>
        <taxon>Lentithecium</taxon>
    </lineage>
</organism>
<accession>A0A6G1ICX8</accession>
<feature type="region of interest" description="Disordered" evidence="1">
    <location>
        <begin position="1"/>
        <end position="82"/>
    </location>
</feature>
<keyword evidence="3" id="KW-1185">Reference proteome</keyword>
<name>A0A6G1ICX8_9PLEO</name>
<feature type="compositionally biased region" description="Basic and acidic residues" evidence="1">
    <location>
        <begin position="40"/>
        <end position="49"/>
    </location>
</feature>